<organism evidence="1 2">
    <name type="scientific">Vairimorpha ceranae</name>
    <dbReference type="NCBI Taxonomy" id="40302"/>
    <lineage>
        <taxon>Eukaryota</taxon>
        <taxon>Fungi</taxon>
        <taxon>Fungi incertae sedis</taxon>
        <taxon>Microsporidia</taxon>
        <taxon>Nosematidae</taxon>
        <taxon>Vairimorpha</taxon>
    </lineage>
</organism>
<dbReference type="Proteomes" id="UP000034350">
    <property type="component" value="Unassembled WGS sequence"/>
</dbReference>
<proteinExistence type="predicted"/>
<dbReference type="VEuPathDB" id="MicrosporidiaDB:AAJ76_2480001203"/>
<dbReference type="GeneID" id="36319711"/>
<name>A0A0F9Z769_9MICR</name>
<evidence type="ECO:0000313" key="1">
    <source>
        <dbReference type="EMBL" id="KKO73759.1"/>
    </source>
</evidence>
<gene>
    <name evidence="1" type="ORF">AAJ76_2480001203</name>
</gene>
<dbReference type="AlphaFoldDB" id="A0A0F9Z769"/>
<evidence type="ECO:0008006" key="3">
    <source>
        <dbReference type="Google" id="ProtNLM"/>
    </source>
</evidence>
<dbReference type="RefSeq" id="XP_024329501.1">
    <property type="nucleotide sequence ID" value="XM_024474783.1"/>
</dbReference>
<comment type="caution">
    <text evidence="1">The sequence shown here is derived from an EMBL/GenBank/DDBJ whole genome shotgun (WGS) entry which is preliminary data.</text>
</comment>
<dbReference type="EMBL" id="JPQZ01000248">
    <property type="protein sequence ID" value="KKO73759.1"/>
    <property type="molecule type" value="Genomic_DNA"/>
</dbReference>
<accession>A0A0F9Z769</accession>
<keyword evidence="2" id="KW-1185">Reference proteome</keyword>
<evidence type="ECO:0000313" key="2">
    <source>
        <dbReference type="Proteomes" id="UP000034350"/>
    </source>
</evidence>
<protein>
    <recommendedName>
        <fullName evidence="3">ISXO2-like transposase domain-containing protein</fullName>
    </recommendedName>
</protein>
<reference evidence="1 2" key="1">
    <citation type="journal article" date="2015" name="Environ. Microbiol.">
        <title>Genome analyses suggest the presence of polyploidy and recent human-driven expansions in eight global populations of the honeybee pathogen Nosema ceranae.</title>
        <authorList>
            <person name="Pelin A."/>
            <person name="Selman M."/>
            <person name="Aris-Brosou S."/>
            <person name="Farinelli L."/>
            <person name="Corradi N."/>
        </authorList>
    </citation>
    <scope>NUCLEOTIDE SEQUENCE [LARGE SCALE GENOMIC DNA]</scope>
    <source>
        <strain evidence="1 2">PA08 1199</strain>
    </source>
</reference>
<sequence>MSVCCKNFKLWDHIINHTEGFRSEDGSHTNNIEGFWGHMKGTIRKKMAFFVTMLTPS</sequence>